<dbReference type="GO" id="GO:0043022">
    <property type="term" value="F:ribosome binding"/>
    <property type="evidence" value="ECO:0007669"/>
    <property type="project" value="UniProtKB-UniRule"/>
</dbReference>
<proteinExistence type="inferred from homology"/>
<dbReference type="GO" id="GO:0005525">
    <property type="term" value="F:GTP binding"/>
    <property type="evidence" value="ECO:0007669"/>
    <property type="project" value="UniProtKB-UniRule"/>
</dbReference>
<keyword evidence="7 12" id="KW-0472">Membrane</keyword>
<dbReference type="FunFam" id="3.30.70.870:FF:000004">
    <property type="entry name" value="Translation factor GUF1, mitochondrial"/>
    <property type="match status" value="1"/>
</dbReference>
<keyword evidence="3 12" id="KW-0547">Nucleotide-binding</keyword>
<evidence type="ECO:0000256" key="12">
    <source>
        <dbReference type="HAMAP-Rule" id="MF_00071"/>
    </source>
</evidence>
<evidence type="ECO:0000256" key="6">
    <source>
        <dbReference type="ARBA" id="ARBA00023134"/>
    </source>
</evidence>
<dbReference type="PANTHER" id="PTHR43512:SF4">
    <property type="entry name" value="TRANSLATION FACTOR GUF1 HOMOLOG, CHLOROPLASTIC"/>
    <property type="match status" value="1"/>
</dbReference>
<dbReference type="SUPFAM" id="SSF52540">
    <property type="entry name" value="P-loop containing nucleoside triphosphate hydrolases"/>
    <property type="match status" value="1"/>
</dbReference>
<dbReference type="GO" id="GO:0097216">
    <property type="term" value="F:guanosine tetraphosphate binding"/>
    <property type="evidence" value="ECO:0007669"/>
    <property type="project" value="UniProtKB-ARBA"/>
</dbReference>
<dbReference type="Pfam" id="PF06421">
    <property type="entry name" value="LepA_C"/>
    <property type="match status" value="1"/>
</dbReference>
<dbReference type="InterPro" id="IPR035647">
    <property type="entry name" value="EFG_III/V"/>
</dbReference>
<dbReference type="Gene3D" id="3.30.70.870">
    <property type="entry name" value="Elongation Factor G (Translational Gtpase), domain 3"/>
    <property type="match status" value="1"/>
</dbReference>
<dbReference type="NCBIfam" id="TIGR01393">
    <property type="entry name" value="lepA"/>
    <property type="match status" value="1"/>
</dbReference>
<evidence type="ECO:0000313" key="14">
    <source>
        <dbReference type="EMBL" id="MBB5221239.1"/>
    </source>
</evidence>
<evidence type="ECO:0000313" key="15">
    <source>
        <dbReference type="Proteomes" id="UP000549457"/>
    </source>
</evidence>
<dbReference type="FunFam" id="3.30.70.2570:FF:000001">
    <property type="entry name" value="Translation factor GUF1, mitochondrial"/>
    <property type="match status" value="1"/>
</dbReference>
<dbReference type="CDD" id="cd16260">
    <property type="entry name" value="EF4_III"/>
    <property type="match status" value="1"/>
</dbReference>
<dbReference type="InterPro" id="IPR031157">
    <property type="entry name" value="G_TR_CS"/>
</dbReference>
<dbReference type="Pfam" id="PF00009">
    <property type="entry name" value="GTP_EFTU"/>
    <property type="match status" value="1"/>
</dbReference>
<dbReference type="EC" id="3.6.5.n1" evidence="11 12"/>
<evidence type="ECO:0000256" key="11">
    <source>
        <dbReference type="ARBA" id="ARBA00066744"/>
    </source>
</evidence>
<dbReference type="RefSeq" id="WP_184147630.1">
    <property type="nucleotide sequence ID" value="NZ_JACHFM010000001.1"/>
</dbReference>
<dbReference type="InterPro" id="IPR038363">
    <property type="entry name" value="LepA_C_sf"/>
</dbReference>
<dbReference type="InterPro" id="IPR027417">
    <property type="entry name" value="P-loop_NTPase"/>
</dbReference>
<feature type="binding site" evidence="12">
    <location>
        <begin position="17"/>
        <end position="22"/>
    </location>
    <ligand>
        <name>GTP</name>
        <dbReference type="ChEBI" id="CHEBI:37565"/>
    </ligand>
</feature>
<accession>A0A840SEC8</accession>
<sequence>MTDTRLIRNFSIVAHIDHGKSTLADRLIQGTGTVADRDMKAQLLDSMDIERERGITIKAQTVRLEYKAKDGQTYVLNLIDTPGHVDFAYEVSRSMRAVEGSLLVVDASQGVEAQTLANVYQAIDAGHEIVPVLNKIDLPAAEPERVKEQIEDVIGIDASHAVEISAKTGLGIPDVLEAIVTRLPPPGGDRNAPLKAMLVDSWYDPYLGVVVLVRIFDGVLRKGDRIRMMQTGALYPVDRIGTFRPGMLPADDLGPGELGFLTASIKQVRDTRVGDTITHERKGATEPLPGFQPSIPVVFCGLFPVDANDFETLRDAIEKLQLNDASFSAEMETSAALGFGFRCGFLGLLHLEVIRERLEREFDLDLITTAPSVVYHVFKNDGTMVELHNPADMPDPVRIDHIEEPRIKATILVPDEYLGDVLKLCQDRRGVQLDLTYAGARAMVVYDLPLNEVVFDFYDRLKSVTKGYASFDYTVTGYQEDDLVKMQILVNDEPVDALSTMVHRARADARGRAMVEKLKELIPQHLFKIPIQAAIGGRIIARETISALRKDVTAKCYGGDISRKRKLLDKQKAGKKKMRQFGRVEIPQEAFINALKMDG</sequence>
<comment type="catalytic activity">
    <reaction evidence="8 12">
        <text>GTP + H2O = GDP + phosphate + H(+)</text>
        <dbReference type="Rhea" id="RHEA:19669"/>
        <dbReference type="ChEBI" id="CHEBI:15377"/>
        <dbReference type="ChEBI" id="CHEBI:15378"/>
        <dbReference type="ChEBI" id="CHEBI:37565"/>
        <dbReference type="ChEBI" id="CHEBI:43474"/>
        <dbReference type="ChEBI" id="CHEBI:58189"/>
        <dbReference type="EC" id="3.6.5.n1"/>
    </reaction>
</comment>
<dbReference type="FunFam" id="3.40.50.300:FF:000078">
    <property type="entry name" value="Elongation factor 4"/>
    <property type="match status" value="1"/>
</dbReference>
<dbReference type="AlphaFoldDB" id="A0A840SEC8"/>
<keyword evidence="15" id="KW-1185">Reference proteome</keyword>
<dbReference type="InterPro" id="IPR005225">
    <property type="entry name" value="Small_GTP-bd"/>
</dbReference>
<dbReference type="EMBL" id="JACHFM010000001">
    <property type="protein sequence ID" value="MBB5221239.1"/>
    <property type="molecule type" value="Genomic_DNA"/>
</dbReference>
<dbReference type="PRINTS" id="PR00315">
    <property type="entry name" value="ELONGATNFCT"/>
</dbReference>
<dbReference type="InterPro" id="IPR000640">
    <property type="entry name" value="EFG_V-like"/>
</dbReference>
<dbReference type="PROSITE" id="PS51722">
    <property type="entry name" value="G_TR_2"/>
    <property type="match status" value="1"/>
</dbReference>
<keyword evidence="6 12" id="KW-0342">GTP-binding</keyword>
<evidence type="ECO:0000256" key="5">
    <source>
        <dbReference type="ARBA" id="ARBA00022917"/>
    </source>
</evidence>
<dbReference type="CDD" id="cd03699">
    <property type="entry name" value="EF4_II"/>
    <property type="match status" value="1"/>
</dbReference>
<keyword evidence="4 12" id="KW-0378">Hydrolase</keyword>
<keyword evidence="5 12" id="KW-0648">Protein biosynthesis</keyword>
<dbReference type="Gene3D" id="3.30.70.240">
    <property type="match status" value="1"/>
</dbReference>
<dbReference type="FunFam" id="2.40.30.10:FF:000015">
    <property type="entry name" value="Translation factor GUF1, mitochondrial"/>
    <property type="match status" value="1"/>
</dbReference>
<evidence type="ECO:0000256" key="3">
    <source>
        <dbReference type="ARBA" id="ARBA00022741"/>
    </source>
</evidence>
<protein>
    <recommendedName>
        <fullName evidence="11 12">Elongation factor 4</fullName>
        <shortName evidence="12">EF-4</shortName>
        <ecNumber evidence="11 12">3.6.5.n1</ecNumber>
    </recommendedName>
    <alternativeName>
        <fullName evidence="12">Ribosomal back-translocase LepA</fullName>
    </alternativeName>
</protein>
<dbReference type="InterPro" id="IPR035654">
    <property type="entry name" value="LepA_IV"/>
</dbReference>
<keyword evidence="2 12" id="KW-1003">Cell membrane</keyword>
<evidence type="ECO:0000256" key="8">
    <source>
        <dbReference type="ARBA" id="ARBA00050293"/>
    </source>
</evidence>
<dbReference type="PANTHER" id="PTHR43512">
    <property type="entry name" value="TRANSLATION FACTOR GUF1-RELATED"/>
    <property type="match status" value="1"/>
</dbReference>
<gene>
    <name evidence="12" type="primary">lepA</name>
    <name evidence="14" type="ORF">HNP73_001160</name>
</gene>
<dbReference type="GO" id="GO:0005886">
    <property type="term" value="C:plasma membrane"/>
    <property type="evidence" value="ECO:0007669"/>
    <property type="project" value="UniProtKB-SubCell"/>
</dbReference>
<dbReference type="SMART" id="SM00838">
    <property type="entry name" value="EFG_C"/>
    <property type="match status" value="1"/>
</dbReference>
<comment type="function">
    <text evidence="9 12">Required for accurate and efficient protein synthesis under certain stress conditions. May act as a fidelity factor of the translation reaction, by catalyzing a one-codon backward translocation of tRNAs on improperly translocated ribosomes. Back-translocation proceeds from a post-translocation (POST) complex to a pre-translocation (PRE) complex, thus giving elongation factor G a second chance to translocate the tRNAs correctly. Binds to ribosomes in a GTP-dependent manner.</text>
</comment>
<reference evidence="14 15" key="1">
    <citation type="submission" date="2020-08" db="EMBL/GenBank/DDBJ databases">
        <title>Genomic Encyclopedia of Type Strains, Phase IV (KMG-IV): sequencing the most valuable type-strain genomes for metagenomic binning, comparative biology and taxonomic classification.</title>
        <authorList>
            <person name="Goeker M."/>
        </authorList>
    </citation>
    <scope>NUCLEOTIDE SEQUENCE [LARGE SCALE GENOMIC DNA]</scope>
    <source>
        <strain evidence="14 15">DSM 101730</strain>
    </source>
</reference>
<comment type="similarity">
    <text evidence="10">Belongs to the GTP-binding elongation factor family. LepA subfamily.</text>
</comment>
<dbReference type="Gene3D" id="3.40.50.300">
    <property type="entry name" value="P-loop containing nucleotide triphosphate hydrolases"/>
    <property type="match status" value="1"/>
</dbReference>
<evidence type="ECO:0000256" key="2">
    <source>
        <dbReference type="ARBA" id="ARBA00022475"/>
    </source>
</evidence>
<dbReference type="GO" id="GO:0003924">
    <property type="term" value="F:GTPase activity"/>
    <property type="evidence" value="ECO:0007669"/>
    <property type="project" value="UniProtKB-UniRule"/>
</dbReference>
<dbReference type="GO" id="GO:0003746">
    <property type="term" value="F:translation elongation factor activity"/>
    <property type="evidence" value="ECO:0007669"/>
    <property type="project" value="UniProtKB-UniRule"/>
</dbReference>
<dbReference type="Proteomes" id="UP000549457">
    <property type="component" value="Unassembled WGS sequence"/>
</dbReference>
<dbReference type="CDD" id="cd01890">
    <property type="entry name" value="LepA"/>
    <property type="match status" value="1"/>
</dbReference>
<dbReference type="Pfam" id="PF00679">
    <property type="entry name" value="EFG_C"/>
    <property type="match status" value="1"/>
</dbReference>
<dbReference type="Pfam" id="PF03144">
    <property type="entry name" value="GTP_EFTU_D2"/>
    <property type="match status" value="1"/>
</dbReference>
<dbReference type="Gene3D" id="3.30.70.2570">
    <property type="entry name" value="Elongation factor 4, C-terminal domain"/>
    <property type="match status" value="1"/>
</dbReference>
<feature type="domain" description="Tr-type G" evidence="13">
    <location>
        <begin position="5"/>
        <end position="187"/>
    </location>
</feature>
<dbReference type="NCBIfam" id="TIGR00231">
    <property type="entry name" value="small_GTP"/>
    <property type="match status" value="1"/>
</dbReference>
<dbReference type="InterPro" id="IPR006297">
    <property type="entry name" value="EF-4"/>
</dbReference>
<comment type="subcellular location">
    <subcellularLocation>
        <location evidence="12">Cell membrane</location>
        <topology evidence="12">Peripheral membrane protein</topology>
        <orientation evidence="12">Cytoplasmic side</orientation>
    </subcellularLocation>
</comment>
<dbReference type="InterPro" id="IPR013842">
    <property type="entry name" value="LepA_CTD"/>
</dbReference>
<dbReference type="FunFam" id="3.30.70.240:FF:000007">
    <property type="entry name" value="Translation factor GUF1, mitochondrial"/>
    <property type="match status" value="1"/>
</dbReference>
<comment type="caution">
    <text evidence="14">The sequence shown here is derived from an EMBL/GenBank/DDBJ whole genome shotgun (WGS) entry which is preliminary data.</text>
</comment>
<dbReference type="HAMAP" id="MF_00071">
    <property type="entry name" value="LepA"/>
    <property type="match status" value="1"/>
</dbReference>
<evidence type="ECO:0000259" key="13">
    <source>
        <dbReference type="PROSITE" id="PS51722"/>
    </source>
</evidence>
<evidence type="ECO:0000256" key="10">
    <source>
        <dbReference type="ARBA" id="ARBA00061052"/>
    </source>
</evidence>
<dbReference type="Gene3D" id="2.40.30.10">
    <property type="entry name" value="Translation factors"/>
    <property type="match status" value="1"/>
</dbReference>
<comment type="similarity">
    <text evidence="1 12">Belongs to the TRAFAC class translation factor GTPase superfamily. Classic translation factor GTPase family. LepA subfamily.</text>
</comment>
<feature type="binding site" evidence="12">
    <location>
        <begin position="134"/>
        <end position="137"/>
    </location>
    <ligand>
        <name>GTP</name>
        <dbReference type="ChEBI" id="CHEBI:37565"/>
    </ligand>
</feature>
<dbReference type="InterPro" id="IPR004161">
    <property type="entry name" value="EFTu-like_2"/>
</dbReference>
<evidence type="ECO:0000256" key="4">
    <source>
        <dbReference type="ARBA" id="ARBA00022801"/>
    </source>
</evidence>
<dbReference type="CDD" id="cd03709">
    <property type="entry name" value="lepA_C"/>
    <property type="match status" value="1"/>
</dbReference>
<dbReference type="GO" id="GO:0045727">
    <property type="term" value="P:positive regulation of translation"/>
    <property type="evidence" value="ECO:0007669"/>
    <property type="project" value="UniProtKB-UniRule"/>
</dbReference>
<organism evidence="14 15">
    <name type="scientific">Amaricoccus macauensis</name>
    <dbReference type="NCBI Taxonomy" id="57001"/>
    <lineage>
        <taxon>Bacteria</taxon>
        <taxon>Pseudomonadati</taxon>
        <taxon>Pseudomonadota</taxon>
        <taxon>Alphaproteobacteria</taxon>
        <taxon>Rhodobacterales</taxon>
        <taxon>Paracoccaceae</taxon>
        <taxon>Amaricoccus</taxon>
    </lineage>
</organism>
<dbReference type="PROSITE" id="PS00301">
    <property type="entry name" value="G_TR_1"/>
    <property type="match status" value="1"/>
</dbReference>
<evidence type="ECO:0000256" key="9">
    <source>
        <dbReference type="ARBA" id="ARBA00057626"/>
    </source>
</evidence>
<dbReference type="InterPro" id="IPR000795">
    <property type="entry name" value="T_Tr_GTP-bd_dom"/>
</dbReference>
<evidence type="ECO:0000256" key="7">
    <source>
        <dbReference type="ARBA" id="ARBA00023136"/>
    </source>
</evidence>
<dbReference type="SUPFAM" id="SSF54980">
    <property type="entry name" value="EF-G C-terminal domain-like"/>
    <property type="match status" value="2"/>
</dbReference>
<evidence type="ECO:0000256" key="1">
    <source>
        <dbReference type="ARBA" id="ARBA00005454"/>
    </source>
</evidence>
<name>A0A840SEC8_9RHOB</name>